<keyword evidence="6" id="KW-0560">Oxidoreductase</keyword>
<evidence type="ECO:0008006" key="12">
    <source>
        <dbReference type="Google" id="ProtNLM"/>
    </source>
</evidence>
<reference evidence="10 11" key="1">
    <citation type="submission" date="2014-11" db="EMBL/GenBank/DDBJ databases">
        <authorList>
            <person name="Wibberg Daniel"/>
        </authorList>
    </citation>
    <scope>NUCLEOTIDE SEQUENCE [LARGE SCALE GENOMIC DNA]</scope>
    <source>
        <strain evidence="10">Rhizoctonia solani AG1-IB 7/3/14</strain>
    </source>
</reference>
<evidence type="ECO:0000256" key="7">
    <source>
        <dbReference type="ARBA" id="ARBA00023004"/>
    </source>
</evidence>
<name>A0A0B7FBL6_THACB</name>
<dbReference type="PRINTS" id="PR00385">
    <property type="entry name" value="P450"/>
</dbReference>
<dbReference type="SUPFAM" id="SSF48264">
    <property type="entry name" value="Cytochrome P450"/>
    <property type="match status" value="1"/>
</dbReference>
<feature type="transmembrane region" description="Helical" evidence="9">
    <location>
        <begin position="12"/>
        <end position="30"/>
    </location>
</feature>
<dbReference type="GO" id="GO:0016705">
    <property type="term" value="F:oxidoreductase activity, acting on paired donors, with incorporation or reduction of molecular oxygen"/>
    <property type="evidence" value="ECO:0007669"/>
    <property type="project" value="InterPro"/>
</dbReference>
<dbReference type="Gene3D" id="1.10.630.10">
    <property type="entry name" value="Cytochrome P450"/>
    <property type="match status" value="1"/>
</dbReference>
<dbReference type="OrthoDB" id="1470350at2759"/>
<dbReference type="InterPro" id="IPR036396">
    <property type="entry name" value="Cyt_P450_sf"/>
</dbReference>
<evidence type="ECO:0000313" key="11">
    <source>
        <dbReference type="Proteomes" id="UP000059188"/>
    </source>
</evidence>
<evidence type="ECO:0000256" key="1">
    <source>
        <dbReference type="ARBA" id="ARBA00001971"/>
    </source>
</evidence>
<evidence type="ECO:0000256" key="4">
    <source>
        <dbReference type="ARBA" id="ARBA00022617"/>
    </source>
</evidence>
<keyword evidence="9" id="KW-0472">Membrane</keyword>
<keyword evidence="9" id="KW-1133">Transmembrane helix</keyword>
<dbReference type="PANTHER" id="PTHR24305:SF29">
    <property type="entry name" value="BENZOATE-PARA-HYDROXYLASE"/>
    <property type="match status" value="1"/>
</dbReference>
<dbReference type="GO" id="GO:0020037">
    <property type="term" value="F:heme binding"/>
    <property type="evidence" value="ECO:0007669"/>
    <property type="project" value="InterPro"/>
</dbReference>
<evidence type="ECO:0000256" key="9">
    <source>
        <dbReference type="SAM" id="Phobius"/>
    </source>
</evidence>
<evidence type="ECO:0000256" key="2">
    <source>
        <dbReference type="ARBA" id="ARBA00005179"/>
    </source>
</evidence>
<dbReference type="GO" id="GO:0004497">
    <property type="term" value="F:monooxygenase activity"/>
    <property type="evidence" value="ECO:0007669"/>
    <property type="project" value="UniProtKB-KW"/>
</dbReference>
<comment type="similarity">
    <text evidence="3">Belongs to the cytochrome P450 family.</text>
</comment>
<dbReference type="InterPro" id="IPR001128">
    <property type="entry name" value="Cyt_P450"/>
</dbReference>
<dbReference type="Proteomes" id="UP000059188">
    <property type="component" value="Unassembled WGS sequence"/>
</dbReference>
<dbReference type="PRINTS" id="PR00463">
    <property type="entry name" value="EP450I"/>
</dbReference>
<keyword evidence="11" id="KW-1185">Reference proteome</keyword>
<accession>A0A0B7FBL6</accession>
<evidence type="ECO:0000256" key="6">
    <source>
        <dbReference type="ARBA" id="ARBA00023002"/>
    </source>
</evidence>
<evidence type="ECO:0000256" key="8">
    <source>
        <dbReference type="ARBA" id="ARBA00023033"/>
    </source>
</evidence>
<evidence type="ECO:0000256" key="3">
    <source>
        <dbReference type="ARBA" id="ARBA00010617"/>
    </source>
</evidence>
<proteinExistence type="inferred from homology"/>
<keyword evidence="8" id="KW-0503">Monooxygenase</keyword>
<dbReference type="EMBL" id="LN679115">
    <property type="protein sequence ID" value="CEL54354.1"/>
    <property type="molecule type" value="Genomic_DNA"/>
</dbReference>
<protein>
    <recommendedName>
        <fullName evidence="12">Benzoate 4-monooxygenase</fullName>
    </recommendedName>
</protein>
<evidence type="ECO:0000313" key="10">
    <source>
        <dbReference type="EMBL" id="CEL54354.1"/>
    </source>
</evidence>
<comment type="cofactor">
    <cofactor evidence="1">
        <name>heme</name>
        <dbReference type="ChEBI" id="CHEBI:30413"/>
    </cofactor>
</comment>
<dbReference type="InterPro" id="IPR050121">
    <property type="entry name" value="Cytochrome_P450_monoxygenase"/>
</dbReference>
<comment type="pathway">
    <text evidence="2">Secondary metabolite biosynthesis.</text>
</comment>
<evidence type="ECO:0000256" key="5">
    <source>
        <dbReference type="ARBA" id="ARBA00022723"/>
    </source>
</evidence>
<dbReference type="Pfam" id="PF00067">
    <property type="entry name" value="p450"/>
    <property type="match status" value="1"/>
</dbReference>
<keyword evidence="9" id="KW-0812">Transmembrane</keyword>
<keyword evidence="5" id="KW-0479">Metal-binding</keyword>
<organism evidence="10 11">
    <name type="scientific">Thanatephorus cucumeris (strain AG1-IB / isolate 7/3/14)</name>
    <name type="common">Lettuce bottom rot fungus</name>
    <name type="synonym">Rhizoctonia solani</name>
    <dbReference type="NCBI Taxonomy" id="1108050"/>
    <lineage>
        <taxon>Eukaryota</taxon>
        <taxon>Fungi</taxon>
        <taxon>Dikarya</taxon>
        <taxon>Basidiomycota</taxon>
        <taxon>Agaricomycotina</taxon>
        <taxon>Agaricomycetes</taxon>
        <taxon>Cantharellales</taxon>
        <taxon>Ceratobasidiaceae</taxon>
        <taxon>Rhizoctonia</taxon>
        <taxon>Rhizoctonia solani AG-1</taxon>
    </lineage>
</organism>
<dbReference type="GO" id="GO:0005506">
    <property type="term" value="F:iron ion binding"/>
    <property type="evidence" value="ECO:0007669"/>
    <property type="project" value="InterPro"/>
</dbReference>
<dbReference type="STRING" id="1108050.A0A0B7FBL6"/>
<sequence>MFTEPTQYSTAHYYAAAGALLVAYYVVPYLRDPHEYRRRFSGPCLASFSGSWLSRSASSGHHYQNILKAHEKYGKFVRIGPNHISIADPDALEEVYGHSNGLLKSDFYDAFVNVDGDRNMFNIRDKAIHTAKRKRVANIFSPQNIVAFEPRVRIHIQRFCEQLDMRCEQAVMGTSGFNWTAENGRAVLNSCPQFAYLTFDLISDLALGVPFGMVEAQKDSTPAFLSLASKTNVQGISPIRLIAAAGQSGLSLGSYPSWVQKILLRAPWQIPRFFIFRDFANSTQAAVDASISKKEKGQEANERGVDLLDKLFEVKNPDGSPLTRPEIDAEAAVTLAAGSDTTANSLSGMCYYIASNPDIKAKLQEELDSINVEWTETDGLDGGKLNSAIPRFEQIKNLPYLNACIKETLRLYSTVGAGLPRVVPEGKTLTVSGQTFNAGSTVSVPSYCTNRSSVWGPDAGVYRPERWLEEGASSLNKYFAAFSFGPR</sequence>
<dbReference type="PANTHER" id="PTHR24305">
    <property type="entry name" value="CYTOCHROME P450"/>
    <property type="match status" value="1"/>
</dbReference>
<gene>
    <name evidence="10" type="primary">bphA</name>
    <name evidence="10" type="ORF">RSOLAG1IB_07004</name>
</gene>
<dbReference type="InterPro" id="IPR002401">
    <property type="entry name" value="Cyt_P450_E_grp-I"/>
</dbReference>
<keyword evidence="7" id="KW-0408">Iron</keyword>
<keyword evidence="4" id="KW-0349">Heme</keyword>
<dbReference type="AlphaFoldDB" id="A0A0B7FBL6"/>